<dbReference type="PANTHER" id="PTHR31175">
    <property type="entry name" value="AUXIN-RESPONSIVE FAMILY PROTEIN"/>
    <property type="match status" value="1"/>
</dbReference>
<sequence>MKRASCKSLSLADLVEKWRKWKKGHFAVYTRDGRRFVLPLDYLKHPIFQVLLEMAEEEFGSTICGPLQVPCDGGLMDHILMLLRKRSLSGHGDGDDDDEDDDDDVKKKNHDVSSMSMTCKGASSVSYFFPLFRCNAAHDQTKLQSLVF</sequence>
<dbReference type="InterPro" id="IPR003676">
    <property type="entry name" value="SAUR_fam"/>
</dbReference>
<keyword evidence="2" id="KW-0217">Developmental protein</keyword>
<accession>A0A1J3JS47</accession>
<comment type="similarity">
    <text evidence="1">Belongs to the ARG7 family.</text>
</comment>
<evidence type="ECO:0000256" key="1">
    <source>
        <dbReference type="ARBA" id="ARBA00006974"/>
    </source>
</evidence>
<evidence type="ECO:0000313" key="5">
    <source>
        <dbReference type="EMBL" id="JAU94948.1"/>
    </source>
</evidence>
<keyword evidence="3" id="KW-0341">Growth regulation</keyword>
<evidence type="ECO:0000256" key="2">
    <source>
        <dbReference type="ARBA" id="ARBA00022473"/>
    </source>
</evidence>
<dbReference type="EMBL" id="GEVM01010990">
    <property type="protein sequence ID" value="JAU94948.1"/>
    <property type="molecule type" value="Transcribed_RNA"/>
</dbReference>
<dbReference type="Pfam" id="PF02519">
    <property type="entry name" value="Auxin_inducible"/>
    <property type="match status" value="1"/>
</dbReference>
<dbReference type="GO" id="GO:0009733">
    <property type="term" value="P:response to auxin"/>
    <property type="evidence" value="ECO:0007669"/>
    <property type="project" value="InterPro"/>
</dbReference>
<feature type="region of interest" description="Disordered" evidence="4">
    <location>
        <begin position="89"/>
        <end position="109"/>
    </location>
</feature>
<feature type="compositionally biased region" description="Acidic residues" evidence="4">
    <location>
        <begin position="94"/>
        <end position="103"/>
    </location>
</feature>
<name>A0A1J3JS47_NOCCA</name>
<reference evidence="5" key="1">
    <citation type="submission" date="2016-07" db="EMBL/GenBank/DDBJ databases">
        <title>De novo transcriptome assembly of four accessions of the metal hyperaccumulator plant Noccaea caerulescens.</title>
        <authorList>
            <person name="Blande D."/>
            <person name="Halimaa P."/>
            <person name="Tervahauta A.I."/>
            <person name="Aarts M.G."/>
            <person name="Karenlampi S.O."/>
        </authorList>
    </citation>
    <scope>NUCLEOTIDE SEQUENCE</scope>
</reference>
<dbReference type="AlphaFoldDB" id="A0A1J3JS47"/>
<evidence type="ECO:0000256" key="4">
    <source>
        <dbReference type="SAM" id="MobiDB-lite"/>
    </source>
</evidence>
<protein>
    <submittedName>
        <fullName evidence="5">Auxin-induced protein 6B</fullName>
    </submittedName>
</protein>
<proteinExistence type="inferred from homology"/>
<organism evidence="5">
    <name type="scientific">Noccaea caerulescens</name>
    <name type="common">Alpine penny-cress</name>
    <name type="synonym">Thlaspi caerulescens</name>
    <dbReference type="NCBI Taxonomy" id="107243"/>
    <lineage>
        <taxon>Eukaryota</taxon>
        <taxon>Viridiplantae</taxon>
        <taxon>Streptophyta</taxon>
        <taxon>Embryophyta</taxon>
        <taxon>Tracheophyta</taxon>
        <taxon>Spermatophyta</taxon>
        <taxon>Magnoliopsida</taxon>
        <taxon>eudicotyledons</taxon>
        <taxon>Gunneridae</taxon>
        <taxon>Pentapetalae</taxon>
        <taxon>rosids</taxon>
        <taxon>malvids</taxon>
        <taxon>Brassicales</taxon>
        <taxon>Brassicaceae</taxon>
        <taxon>Coluteocarpeae</taxon>
        <taxon>Noccaea</taxon>
    </lineage>
</organism>
<evidence type="ECO:0000256" key="3">
    <source>
        <dbReference type="ARBA" id="ARBA00022604"/>
    </source>
</evidence>
<gene>
    <name evidence="5" type="ORF">MP_TR3776_c0_g1_i1_g.10223</name>
</gene>